<evidence type="ECO:0000313" key="2">
    <source>
        <dbReference type="EMBL" id="PJO75701.1"/>
    </source>
</evidence>
<reference evidence="2 3" key="1">
    <citation type="submission" date="2017-11" db="EMBL/GenBank/DDBJ databases">
        <title>Revising the taxonomy of the Acinetobacter lwoffii group: the description of Acinetobacter pseudolwoffii sp. nov. and emended description of Acinetobacter lwoffii.</title>
        <authorList>
            <person name="Nemec A."/>
            <person name="Radolfova-Krizova L."/>
        </authorList>
    </citation>
    <scope>NUCLEOTIDE SEQUENCE [LARGE SCALE GENOMIC DNA]</scope>
    <source>
        <strain evidence="2 3">ANC 5044</strain>
    </source>
</reference>
<accession>A0A2H9YSS9</accession>
<dbReference type="RefSeq" id="WP_100534782.1">
    <property type="nucleotide sequence ID" value="NZ_CBDBYO010000014.1"/>
</dbReference>
<dbReference type="EMBL" id="PHRG01000002">
    <property type="protein sequence ID" value="PJO75701.1"/>
    <property type="molecule type" value="Genomic_DNA"/>
</dbReference>
<organism evidence="2 3">
    <name type="scientific">Acinetobacter pseudolwoffii</name>
    <dbReference type="NCBI Taxonomy" id="2053287"/>
    <lineage>
        <taxon>Bacteria</taxon>
        <taxon>Pseudomonadati</taxon>
        <taxon>Pseudomonadota</taxon>
        <taxon>Gammaproteobacteria</taxon>
        <taxon>Moraxellales</taxon>
        <taxon>Moraxellaceae</taxon>
        <taxon>Acinetobacter</taxon>
    </lineage>
</organism>
<protein>
    <submittedName>
        <fullName evidence="2">Uncharacterized protein</fullName>
    </submittedName>
</protein>
<name>A0A2H9YSS9_9GAMM</name>
<dbReference type="Proteomes" id="UP000243446">
    <property type="component" value="Unassembled WGS sequence"/>
</dbReference>
<feature type="chain" id="PRO_5014163784" evidence="1">
    <location>
        <begin position="22"/>
        <end position="128"/>
    </location>
</feature>
<gene>
    <name evidence="2" type="ORF">CWI32_04790</name>
</gene>
<dbReference type="GeneID" id="97175637"/>
<evidence type="ECO:0000256" key="1">
    <source>
        <dbReference type="SAM" id="SignalP"/>
    </source>
</evidence>
<proteinExistence type="predicted"/>
<evidence type="ECO:0000313" key="3">
    <source>
        <dbReference type="Proteomes" id="UP000243446"/>
    </source>
</evidence>
<sequence length="128" mass="14216">MNKIHISLGLLTLSMANPVFASEKINASFLGKWATSQLVCKQGMTGNDTDSRITIKPNTIQIESHESLSKININKINFNEQELISGTGESHWSSEGEEGTDYTSFAYLKRNGAIFDLASYGIKYIKCY</sequence>
<comment type="caution">
    <text evidence="2">The sequence shown here is derived from an EMBL/GenBank/DDBJ whole genome shotgun (WGS) entry which is preliminary data.</text>
</comment>
<dbReference type="AlphaFoldDB" id="A0A2H9YSS9"/>
<keyword evidence="1" id="KW-0732">Signal</keyword>
<feature type="signal peptide" evidence="1">
    <location>
        <begin position="1"/>
        <end position="21"/>
    </location>
</feature>